<keyword evidence="1" id="KW-0812">Transmembrane</keyword>
<dbReference type="EMBL" id="CYXO01000008">
    <property type="protein sequence ID" value="CUN02540.1"/>
    <property type="molecule type" value="Genomic_DNA"/>
</dbReference>
<dbReference type="AlphaFoldDB" id="A0A173TJJ6"/>
<accession>A0A173TJJ6</accession>
<feature type="transmembrane region" description="Helical" evidence="1">
    <location>
        <begin position="6"/>
        <end position="23"/>
    </location>
</feature>
<reference evidence="2 3" key="1">
    <citation type="submission" date="2015-09" db="EMBL/GenBank/DDBJ databases">
        <authorList>
            <consortium name="Pathogen Informatics"/>
        </authorList>
    </citation>
    <scope>NUCLEOTIDE SEQUENCE [LARGE SCALE GENOMIC DNA]</scope>
    <source>
        <strain evidence="2 3">2789STDY5834961</strain>
    </source>
</reference>
<sequence length="33" mass="3674">MLTITDLIAVISLCATFYSLGYVRGKHDSKTQK</sequence>
<protein>
    <submittedName>
        <fullName evidence="2">Uncharacterized protein</fullName>
    </submittedName>
</protein>
<evidence type="ECO:0000256" key="1">
    <source>
        <dbReference type="SAM" id="Phobius"/>
    </source>
</evidence>
<keyword evidence="1" id="KW-1133">Transmembrane helix</keyword>
<gene>
    <name evidence="2" type="ORF">ERS852573_01598</name>
</gene>
<evidence type="ECO:0000313" key="2">
    <source>
        <dbReference type="EMBL" id="CUN02540.1"/>
    </source>
</evidence>
<evidence type="ECO:0000313" key="3">
    <source>
        <dbReference type="Proteomes" id="UP000095597"/>
    </source>
</evidence>
<name>A0A173TJJ6_9FIRM</name>
<organism evidence="2 3">
    <name type="scientific">Dorea longicatena</name>
    <dbReference type="NCBI Taxonomy" id="88431"/>
    <lineage>
        <taxon>Bacteria</taxon>
        <taxon>Bacillati</taxon>
        <taxon>Bacillota</taxon>
        <taxon>Clostridia</taxon>
        <taxon>Lachnospirales</taxon>
        <taxon>Lachnospiraceae</taxon>
        <taxon>Dorea</taxon>
    </lineage>
</organism>
<keyword evidence="1" id="KW-0472">Membrane</keyword>
<dbReference type="Proteomes" id="UP000095597">
    <property type="component" value="Unassembled WGS sequence"/>
</dbReference>
<proteinExistence type="predicted"/>